<dbReference type="InterPro" id="IPR003959">
    <property type="entry name" value="ATPase_AAA_core"/>
</dbReference>
<name>A0AAQ4EHD3_AMBAM</name>
<dbReference type="Pfam" id="PF00004">
    <property type="entry name" value="AAA"/>
    <property type="match status" value="1"/>
</dbReference>
<dbReference type="PANTHER" id="PTHR23074">
    <property type="entry name" value="AAA DOMAIN-CONTAINING"/>
    <property type="match status" value="1"/>
</dbReference>
<dbReference type="GO" id="GO:0005524">
    <property type="term" value="F:ATP binding"/>
    <property type="evidence" value="ECO:0007669"/>
    <property type="project" value="InterPro"/>
</dbReference>
<dbReference type="GO" id="GO:0007033">
    <property type="term" value="P:vacuole organization"/>
    <property type="evidence" value="ECO:0007669"/>
    <property type="project" value="TreeGrafter"/>
</dbReference>
<dbReference type="PANTHER" id="PTHR23074:SF83">
    <property type="entry name" value="VACUOLAR PROTEIN SORTING-ASSOCIATED PROTEIN 4A"/>
    <property type="match status" value="1"/>
</dbReference>
<dbReference type="AlphaFoldDB" id="A0AAQ4EHD3"/>
<dbReference type="GO" id="GO:0016887">
    <property type="term" value="F:ATP hydrolysis activity"/>
    <property type="evidence" value="ECO:0007669"/>
    <property type="project" value="InterPro"/>
</dbReference>
<dbReference type="GO" id="GO:0016197">
    <property type="term" value="P:endosomal transport"/>
    <property type="evidence" value="ECO:0007669"/>
    <property type="project" value="TreeGrafter"/>
</dbReference>
<dbReference type="SUPFAM" id="SSF116846">
    <property type="entry name" value="MIT domain"/>
    <property type="match status" value="1"/>
</dbReference>
<dbReference type="SMART" id="SM00382">
    <property type="entry name" value="AAA"/>
    <property type="match status" value="1"/>
</dbReference>
<dbReference type="CDD" id="cd00009">
    <property type="entry name" value="AAA"/>
    <property type="match status" value="1"/>
</dbReference>
<accession>A0AAQ4EHD3</accession>
<reference evidence="2 3" key="1">
    <citation type="journal article" date="2023" name="Arcadia Sci">
        <title>De novo assembly of a long-read Amblyomma americanum tick genome.</title>
        <authorList>
            <person name="Chou S."/>
            <person name="Poskanzer K.E."/>
            <person name="Rollins M."/>
            <person name="Thuy-Boun P.S."/>
        </authorList>
    </citation>
    <scope>NUCLEOTIDE SEQUENCE [LARGE SCALE GENOMIC DNA]</scope>
    <source>
        <strain evidence="2">F_SG_1</strain>
        <tissue evidence="2">Salivary glands</tissue>
    </source>
</reference>
<dbReference type="InterPro" id="IPR050304">
    <property type="entry name" value="MT-severing_AAA_ATPase"/>
</dbReference>
<comment type="caution">
    <text evidence="2">The sequence shown here is derived from an EMBL/GenBank/DDBJ whole genome shotgun (WGS) entry which is preliminary data.</text>
</comment>
<keyword evidence="3" id="KW-1185">Reference proteome</keyword>
<sequence length="472" mass="51412">MSSQAASAASDIKAAVDLSKQAADEDAKKQFASAYRIYRKTVEAYLNATLAVRAMCAPYLDRVLRLKEYARDDQEILCAGLPEMKCIHQLSLLGLLLPPWCLSAVTVSARRKICYTNDVVGIDPVKLKLSQILKNPKAKGASVILLYGPPGSGKSFLVRAITSKYPDKSVFIVSMASFIAATSAHEGAKLVSTLIRNFRKHDCGILVLEDIDSLYPSELPDSPGLEIDAVKKEVLAYMKELKEKREFRDVVVATARKPWRLEKNLLEMFQTKIAIPMPSFSERVTLITRELGKVRCPSFTESDVNELASRTERYSWYQIMSILRLALARNFEKLETVTLKEDAERVDHLTKDDILVVSDILRADVPESDLAKFREFAMGGAVAPSAGHSGHLGTGVTSAITLPSSSGGSGIDSRTYVSVQSPAPSVSDIRGYVSAQSPVPGIAADAIMDFPVGPRGKPAASASRVADTVNRS</sequence>
<dbReference type="EMBL" id="JARKHS020015784">
    <property type="protein sequence ID" value="KAK8774122.1"/>
    <property type="molecule type" value="Genomic_DNA"/>
</dbReference>
<dbReference type="InterPro" id="IPR036181">
    <property type="entry name" value="MIT_dom_sf"/>
</dbReference>
<gene>
    <name evidence="2" type="ORF">V5799_011345</name>
</gene>
<dbReference type="InterPro" id="IPR027417">
    <property type="entry name" value="P-loop_NTPase"/>
</dbReference>
<protein>
    <recommendedName>
        <fullName evidence="1">AAA+ ATPase domain-containing protein</fullName>
    </recommendedName>
</protein>
<evidence type="ECO:0000313" key="3">
    <source>
        <dbReference type="Proteomes" id="UP001321473"/>
    </source>
</evidence>
<dbReference type="InterPro" id="IPR003593">
    <property type="entry name" value="AAA+_ATPase"/>
</dbReference>
<proteinExistence type="predicted"/>
<dbReference type="SUPFAM" id="SSF52540">
    <property type="entry name" value="P-loop containing nucleoside triphosphate hydrolases"/>
    <property type="match status" value="1"/>
</dbReference>
<dbReference type="Gene3D" id="1.10.8.60">
    <property type="match status" value="1"/>
</dbReference>
<organism evidence="2 3">
    <name type="scientific">Amblyomma americanum</name>
    <name type="common">Lone star tick</name>
    <dbReference type="NCBI Taxonomy" id="6943"/>
    <lineage>
        <taxon>Eukaryota</taxon>
        <taxon>Metazoa</taxon>
        <taxon>Ecdysozoa</taxon>
        <taxon>Arthropoda</taxon>
        <taxon>Chelicerata</taxon>
        <taxon>Arachnida</taxon>
        <taxon>Acari</taxon>
        <taxon>Parasitiformes</taxon>
        <taxon>Ixodida</taxon>
        <taxon>Ixodoidea</taxon>
        <taxon>Ixodidae</taxon>
        <taxon>Amblyomminae</taxon>
        <taxon>Amblyomma</taxon>
    </lineage>
</organism>
<dbReference type="Gene3D" id="3.40.50.300">
    <property type="entry name" value="P-loop containing nucleotide triphosphate hydrolases"/>
    <property type="match status" value="1"/>
</dbReference>
<dbReference type="Proteomes" id="UP001321473">
    <property type="component" value="Unassembled WGS sequence"/>
</dbReference>
<feature type="domain" description="AAA+ ATPase" evidence="1">
    <location>
        <begin position="140"/>
        <end position="279"/>
    </location>
</feature>
<evidence type="ECO:0000259" key="1">
    <source>
        <dbReference type="SMART" id="SM00382"/>
    </source>
</evidence>
<evidence type="ECO:0000313" key="2">
    <source>
        <dbReference type="EMBL" id="KAK8774122.1"/>
    </source>
</evidence>